<proteinExistence type="predicted"/>
<name>X6M3B0_RETFI</name>
<dbReference type="InterPro" id="IPR011043">
    <property type="entry name" value="Gal_Oxase/kelch_b-propeller"/>
</dbReference>
<dbReference type="SUPFAM" id="SSF50965">
    <property type="entry name" value="Galactose oxidase, central domain"/>
    <property type="match status" value="1"/>
</dbReference>
<sequence>ITLLSFGSDRNGKNKHTLMMKYISVWNDNINDNYNKWIPFTDNKNNPIVIGRDENHYYFGVRAVIGGNNNNLLFITYYPYNISLFNLNTFQFIQHHILPTRNYICYHCFVLKSENVQEQEKNYEMILFCGNTGLLIEYNEYNNIFRFHQLHICYDIIPLRNYAYVCINNIILFFGGCGLNSILSVSKS</sequence>
<feature type="non-terminal residue" evidence="1">
    <location>
        <position position="1"/>
    </location>
</feature>
<comment type="caution">
    <text evidence="1">The sequence shown here is derived from an EMBL/GenBank/DDBJ whole genome shotgun (WGS) entry which is preliminary data.</text>
</comment>
<dbReference type="AlphaFoldDB" id="X6M3B0"/>
<protein>
    <submittedName>
        <fullName evidence="1">Uncharacterized protein</fullName>
    </submittedName>
</protein>
<evidence type="ECO:0000313" key="1">
    <source>
        <dbReference type="EMBL" id="ETO08409.1"/>
    </source>
</evidence>
<dbReference type="Proteomes" id="UP000023152">
    <property type="component" value="Unassembled WGS sequence"/>
</dbReference>
<reference evidence="1 2" key="1">
    <citation type="journal article" date="2013" name="Curr. Biol.">
        <title>The Genome of the Foraminiferan Reticulomyxa filosa.</title>
        <authorList>
            <person name="Glockner G."/>
            <person name="Hulsmann N."/>
            <person name="Schleicher M."/>
            <person name="Noegel A.A."/>
            <person name="Eichinger L."/>
            <person name="Gallinger C."/>
            <person name="Pawlowski J."/>
            <person name="Sierra R."/>
            <person name="Euteneuer U."/>
            <person name="Pillet L."/>
            <person name="Moustafa A."/>
            <person name="Platzer M."/>
            <person name="Groth M."/>
            <person name="Szafranski K."/>
            <person name="Schliwa M."/>
        </authorList>
    </citation>
    <scope>NUCLEOTIDE SEQUENCE [LARGE SCALE GENOMIC DNA]</scope>
</reference>
<accession>X6M3B0</accession>
<evidence type="ECO:0000313" key="2">
    <source>
        <dbReference type="Proteomes" id="UP000023152"/>
    </source>
</evidence>
<organism evidence="1 2">
    <name type="scientific">Reticulomyxa filosa</name>
    <dbReference type="NCBI Taxonomy" id="46433"/>
    <lineage>
        <taxon>Eukaryota</taxon>
        <taxon>Sar</taxon>
        <taxon>Rhizaria</taxon>
        <taxon>Retaria</taxon>
        <taxon>Foraminifera</taxon>
        <taxon>Monothalamids</taxon>
        <taxon>Reticulomyxidae</taxon>
        <taxon>Reticulomyxa</taxon>
    </lineage>
</organism>
<keyword evidence="2" id="KW-1185">Reference proteome</keyword>
<feature type="non-terminal residue" evidence="1">
    <location>
        <position position="188"/>
    </location>
</feature>
<dbReference type="EMBL" id="ASPP01025034">
    <property type="protein sequence ID" value="ETO08409.1"/>
    <property type="molecule type" value="Genomic_DNA"/>
</dbReference>
<gene>
    <name evidence="1" type="ORF">RFI_28978</name>
</gene>